<name>A0A0F8X4S3_9EURO</name>
<proteinExistence type="predicted"/>
<feature type="region of interest" description="Disordered" evidence="1">
    <location>
        <begin position="203"/>
        <end position="231"/>
    </location>
</feature>
<organism evidence="2 3">
    <name type="scientific">Aspergillus rambellii</name>
    <dbReference type="NCBI Taxonomy" id="308745"/>
    <lineage>
        <taxon>Eukaryota</taxon>
        <taxon>Fungi</taxon>
        <taxon>Dikarya</taxon>
        <taxon>Ascomycota</taxon>
        <taxon>Pezizomycotina</taxon>
        <taxon>Eurotiomycetes</taxon>
        <taxon>Eurotiomycetidae</taxon>
        <taxon>Eurotiales</taxon>
        <taxon>Aspergillaceae</taxon>
        <taxon>Aspergillus</taxon>
        <taxon>Aspergillus subgen. Nidulantes</taxon>
    </lineage>
</organism>
<evidence type="ECO:0000256" key="1">
    <source>
        <dbReference type="SAM" id="MobiDB-lite"/>
    </source>
</evidence>
<feature type="compositionally biased region" description="Acidic residues" evidence="1">
    <location>
        <begin position="222"/>
        <end position="231"/>
    </location>
</feature>
<gene>
    <name evidence="2" type="ORF">ARAM_005724</name>
</gene>
<dbReference type="STRING" id="308745.A0A0F8X4S3"/>
<evidence type="ECO:0000313" key="3">
    <source>
        <dbReference type="Proteomes" id="UP000034291"/>
    </source>
</evidence>
<dbReference type="Proteomes" id="UP000034291">
    <property type="component" value="Unassembled WGS sequence"/>
</dbReference>
<dbReference type="OrthoDB" id="5420368at2759"/>
<accession>A0A0F8X4S3</accession>
<evidence type="ECO:0000313" key="2">
    <source>
        <dbReference type="EMBL" id="KKK18577.1"/>
    </source>
</evidence>
<keyword evidence="3" id="KW-1185">Reference proteome</keyword>
<sequence length="231" mass="25021">MPMKWTAENDQLLLLKILETHDLSVDTKRVAEAWPSLPGQDLPTPRAITERLVRMRQLVKSNNNADARFSIAKGTGSSSAHSTPRKPHRAATASSTPGSGKRRRINDVNSTWQHSDSDSISPVKMELDVDGGPITPTKQPLRPTAAGMNQGQKHTEIGSGGSTIKLEKEDVTVVMGGNDVTPTKRSRRASTLPPGIVTYVVDEDAADDVESSASEYAPDESAPMDDYEEYA</sequence>
<dbReference type="AlphaFoldDB" id="A0A0F8X4S3"/>
<protein>
    <submittedName>
        <fullName evidence="2">Uncharacterized protein</fullName>
    </submittedName>
</protein>
<feature type="region of interest" description="Disordered" evidence="1">
    <location>
        <begin position="66"/>
        <end position="160"/>
    </location>
</feature>
<comment type="caution">
    <text evidence="2">The sequence shown here is derived from an EMBL/GenBank/DDBJ whole genome shotgun (WGS) entry which is preliminary data.</text>
</comment>
<reference evidence="2 3" key="1">
    <citation type="submission" date="2015-02" db="EMBL/GenBank/DDBJ databases">
        <title>Draft Genome Sequences of Two Closely-Related Aflatoxigenic Aspergillus Species Obtained from the Cote d'Ivoire.</title>
        <authorList>
            <person name="Moore G.G."/>
            <person name="Beltz S.B."/>
            <person name="Mack B.M."/>
        </authorList>
    </citation>
    <scope>NUCLEOTIDE SEQUENCE [LARGE SCALE GENOMIC DNA]</scope>
    <source>
        <strain evidence="2 3">SRRC1468</strain>
    </source>
</reference>
<feature type="compositionally biased region" description="Polar residues" evidence="1">
    <location>
        <begin position="107"/>
        <end position="120"/>
    </location>
</feature>
<dbReference type="EMBL" id="JZBS01002467">
    <property type="protein sequence ID" value="KKK18577.1"/>
    <property type="molecule type" value="Genomic_DNA"/>
</dbReference>